<evidence type="ECO:0000313" key="3">
    <source>
        <dbReference type="Proteomes" id="UP000007463"/>
    </source>
</evidence>
<organism evidence="2 3">
    <name type="scientific">Fluviicola taffensis (strain DSM 16823 / NCIMB 13979 / RW262)</name>
    <dbReference type="NCBI Taxonomy" id="755732"/>
    <lineage>
        <taxon>Bacteria</taxon>
        <taxon>Pseudomonadati</taxon>
        <taxon>Bacteroidota</taxon>
        <taxon>Flavobacteriia</taxon>
        <taxon>Flavobacteriales</taxon>
        <taxon>Crocinitomicaceae</taxon>
        <taxon>Fluviicola</taxon>
    </lineage>
</organism>
<dbReference type="EMBL" id="CP002542">
    <property type="protein sequence ID" value="AEA45214.1"/>
    <property type="molecule type" value="Genomic_DNA"/>
</dbReference>
<dbReference type="KEGG" id="fte:Fluta_3241"/>
<proteinExistence type="predicted"/>
<name>F2IA37_FLUTR</name>
<dbReference type="HOGENOM" id="CLU_1710585_0_0_10"/>
<keyword evidence="3" id="KW-1185">Reference proteome</keyword>
<reference evidence="3" key="2">
    <citation type="submission" date="2011-02" db="EMBL/GenBank/DDBJ databases">
        <title>The complete genome of Fluviicola taffensis DSM 16823.</title>
        <authorList>
            <consortium name="US DOE Joint Genome Institute (JGI-PGF)"/>
            <person name="Lucas S."/>
            <person name="Copeland A."/>
            <person name="Lapidus A."/>
            <person name="Bruce D."/>
            <person name="Goodwin L."/>
            <person name="Pitluck S."/>
            <person name="Kyrpides N."/>
            <person name="Mavromatis K."/>
            <person name="Ivanova N."/>
            <person name="Mikhailova N."/>
            <person name="Pagani I."/>
            <person name="Chertkov O."/>
            <person name="Detter J.C."/>
            <person name="Han C."/>
            <person name="Tapia R."/>
            <person name="Land M."/>
            <person name="Hauser L."/>
            <person name="Markowitz V."/>
            <person name="Cheng J.-F."/>
            <person name="Hugenholtz P."/>
            <person name="Woyke T."/>
            <person name="Wu D."/>
            <person name="Tindall B."/>
            <person name="Pomrenke H.G."/>
            <person name="Brambilla E."/>
            <person name="Klenk H.-P."/>
            <person name="Eisen J.A."/>
        </authorList>
    </citation>
    <scope>NUCLEOTIDE SEQUENCE [LARGE SCALE GENOMIC DNA]</scope>
    <source>
        <strain evidence="3">DSM 16823 / RW262 / RW262</strain>
    </source>
</reference>
<gene>
    <name evidence="2" type="ordered locus">Fluta_3241</name>
</gene>
<dbReference type="Proteomes" id="UP000007463">
    <property type="component" value="Chromosome"/>
</dbReference>
<evidence type="ECO:0000256" key="1">
    <source>
        <dbReference type="SAM" id="MobiDB-lite"/>
    </source>
</evidence>
<dbReference type="STRING" id="755732.Fluta_3241"/>
<dbReference type="AlphaFoldDB" id="F2IA37"/>
<reference evidence="2 3" key="1">
    <citation type="journal article" date="2011" name="Stand. Genomic Sci.">
        <title>Complete genome sequence of the gliding freshwater bacterium Fluviicola taffensis type strain (RW262).</title>
        <authorList>
            <person name="Woyke T."/>
            <person name="Chertkov O."/>
            <person name="Lapidus A."/>
            <person name="Nolan M."/>
            <person name="Lucas S."/>
            <person name="Del Rio T.G."/>
            <person name="Tice H."/>
            <person name="Cheng J.F."/>
            <person name="Tapia R."/>
            <person name="Han C."/>
            <person name="Goodwin L."/>
            <person name="Pitluck S."/>
            <person name="Liolios K."/>
            <person name="Pagani I."/>
            <person name="Ivanova N."/>
            <person name="Huntemann M."/>
            <person name="Mavromatis K."/>
            <person name="Mikhailova N."/>
            <person name="Pati A."/>
            <person name="Chen A."/>
            <person name="Palaniappan K."/>
            <person name="Land M."/>
            <person name="Hauser L."/>
            <person name="Brambilla E.M."/>
            <person name="Rohde M."/>
            <person name="Mwirichia R."/>
            <person name="Sikorski J."/>
            <person name="Tindall B.J."/>
            <person name="Goker M."/>
            <person name="Bristow J."/>
            <person name="Eisen J.A."/>
            <person name="Markowitz V."/>
            <person name="Hugenholtz P."/>
            <person name="Klenk H.P."/>
            <person name="Kyrpides N.C."/>
        </authorList>
    </citation>
    <scope>NUCLEOTIDE SEQUENCE [LARGE SCALE GENOMIC DNA]</scope>
    <source>
        <strain evidence="3">DSM 16823 / RW262 / RW262</strain>
    </source>
</reference>
<feature type="region of interest" description="Disordered" evidence="1">
    <location>
        <begin position="134"/>
        <end position="153"/>
    </location>
</feature>
<accession>F2IA37</accession>
<evidence type="ECO:0000313" key="2">
    <source>
        <dbReference type="EMBL" id="AEA45214.1"/>
    </source>
</evidence>
<protein>
    <submittedName>
        <fullName evidence="2">Uncharacterized protein</fullName>
    </submittedName>
</protein>
<sequence length="153" mass="17249">MNKDQLNMNKPVDIKSINLSQECSVCDSLAAKILIVEPNGYPNEAVKWSLDDLSDYEKYRNFDSNYLIYSGPGGSNGNIGDAIDEERKTKLINAFTAPFNEVNIREQFYDMAGYCVECQNFYCSKHWNTSSQGYGKCPQGHGKSLDPHWSPNS</sequence>